<reference evidence="1" key="1">
    <citation type="submission" date="2021-12" db="EMBL/GenBank/DDBJ databases">
        <authorList>
            <person name="Martin H S."/>
        </authorList>
    </citation>
    <scope>NUCLEOTIDE SEQUENCE</scope>
</reference>
<evidence type="ECO:0000313" key="2">
    <source>
        <dbReference type="Proteomes" id="UP000838878"/>
    </source>
</evidence>
<evidence type="ECO:0000313" key="1">
    <source>
        <dbReference type="EMBL" id="CAH0718915.1"/>
    </source>
</evidence>
<sequence length="276" mass="31948">MSNIRVNLRKYYVNQYGLEIANQIRRLEDLKTKRARLLTSLTFLKRCRDHRLIPTCVKISSKKNIRGSAKIVNKASFKLLRTVIRQTRRDLRSNDRYVEQTSLNIKTVLTPSDFNDCIETLNKRETSKFNQCKNKHILKYQKLVEKYNIKKKTKNNNGTRPSTTVSNSCVRQTVVNLSKQTLDESTIQVLSKGLNFAVAPTRIPYENIICAVEDALAKNSMKSEDMEAIRQDVSSLLRRSSRPKPNLNKQQYLALKNLRSRSDIMILRADKEMPPS</sequence>
<proteinExistence type="predicted"/>
<accession>A0A8J9VGG7</accession>
<name>A0A8J9VGG7_9NEOP</name>
<dbReference type="OrthoDB" id="6782675at2759"/>
<dbReference type="Proteomes" id="UP000838878">
    <property type="component" value="Chromosome 13"/>
</dbReference>
<gene>
    <name evidence="1" type="ORF">BINO364_LOCUS5321</name>
</gene>
<feature type="non-terminal residue" evidence="1">
    <location>
        <position position="276"/>
    </location>
</feature>
<dbReference type="AlphaFoldDB" id="A0A8J9VGG7"/>
<organism evidence="1 2">
    <name type="scientific">Brenthis ino</name>
    <name type="common">lesser marbled fritillary</name>
    <dbReference type="NCBI Taxonomy" id="405034"/>
    <lineage>
        <taxon>Eukaryota</taxon>
        <taxon>Metazoa</taxon>
        <taxon>Ecdysozoa</taxon>
        <taxon>Arthropoda</taxon>
        <taxon>Hexapoda</taxon>
        <taxon>Insecta</taxon>
        <taxon>Pterygota</taxon>
        <taxon>Neoptera</taxon>
        <taxon>Endopterygota</taxon>
        <taxon>Lepidoptera</taxon>
        <taxon>Glossata</taxon>
        <taxon>Ditrysia</taxon>
        <taxon>Papilionoidea</taxon>
        <taxon>Nymphalidae</taxon>
        <taxon>Heliconiinae</taxon>
        <taxon>Argynnini</taxon>
        <taxon>Brenthis</taxon>
    </lineage>
</organism>
<dbReference type="EMBL" id="OV170233">
    <property type="protein sequence ID" value="CAH0718915.1"/>
    <property type="molecule type" value="Genomic_DNA"/>
</dbReference>
<keyword evidence="2" id="KW-1185">Reference proteome</keyword>
<protein>
    <submittedName>
        <fullName evidence="1">Uncharacterized protein</fullName>
    </submittedName>
</protein>